<dbReference type="InterPro" id="IPR029056">
    <property type="entry name" value="Ribokinase-like"/>
</dbReference>
<feature type="binding site" evidence="18">
    <location>
        <begin position="130"/>
        <end position="136"/>
    </location>
    <ligand>
        <name>(6S)-NADPHX</name>
        <dbReference type="ChEBI" id="CHEBI:64076"/>
    </ligand>
</feature>
<evidence type="ECO:0000256" key="11">
    <source>
        <dbReference type="ARBA" id="ARBA00023235"/>
    </source>
</evidence>
<evidence type="ECO:0000256" key="13">
    <source>
        <dbReference type="ARBA" id="ARBA00023268"/>
    </source>
</evidence>
<comment type="catalytic activity">
    <reaction evidence="15 17 19">
        <text>(6S)-NADHX + ADP = AMP + phosphate + NADH + H(+)</text>
        <dbReference type="Rhea" id="RHEA:32223"/>
        <dbReference type="ChEBI" id="CHEBI:15378"/>
        <dbReference type="ChEBI" id="CHEBI:43474"/>
        <dbReference type="ChEBI" id="CHEBI:57945"/>
        <dbReference type="ChEBI" id="CHEBI:64074"/>
        <dbReference type="ChEBI" id="CHEBI:456215"/>
        <dbReference type="ChEBI" id="CHEBI:456216"/>
        <dbReference type="EC" id="4.2.1.136"/>
    </reaction>
</comment>
<comment type="similarity">
    <text evidence="17">Belongs to the NnrD/CARKD family.</text>
</comment>
<keyword evidence="9 18" id="KW-0630">Potassium</keyword>
<keyword evidence="5 18" id="KW-0479">Metal-binding</keyword>
<name>A0ABV7A432_9BACI</name>
<feature type="binding site" evidence="17">
    <location>
        <position position="377"/>
    </location>
    <ligand>
        <name>(6S)-NADPHX</name>
        <dbReference type="ChEBI" id="CHEBI:64076"/>
    </ligand>
</feature>
<dbReference type="NCBIfam" id="TIGR00197">
    <property type="entry name" value="yjeF_nterm"/>
    <property type="match status" value="1"/>
</dbReference>
<keyword evidence="6 17" id="KW-0547">Nucleotide-binding</keyword>
<evidence type="ECO:0000256" key="16">
    <source>
        <dbReference type="ARBA" id="ARBA00049209"/>
    </source>
</evidence>
<evidence type="ECO:0000256" key="6">
    <source>
        <dbReference type="ARBA" id="ARBA00022741"/>
    </source>
</evidence>
<keyword evidence="7 17" id="KW-0067">ATP-binding</keyword>
<comment type="catalytic activity">
    <reaction evidence="2 18 19">
        <text>(6R)-NADPHX = (6S)-NADPHX</text>
        <dbReference type="Rhea" id="RHEA:32227"/>
        <dbReference type="ChEBI" id="CHEBI:64076"/>
        <dbReference type="ChEBI" id="CHEBI:64077"/>
        <dbReference type="EC" id="5.1.99.6"/>
    </reaction>
</comment>
<evidence type="ECO:0000259" key="20">
    <source>
        <dbReference type="PROSITE" id="PS51383"/>
    </source>
</evidence>
<evidence type="ECO:0000256" key="12">
    <source>
        <dbReference type="ARBA" id="ARBA00023239"/>
    </source>
</evidence>
<keyword evidence="13" id="KW-0511">Multifunctional enzyme</keyword>
<feature type="binding site" evidence="18">
    <location>
        <position position="126"/>
    </location>
    <ligand>
        <name>K(+)</name>
        <dbReference type="ChEBI" id="CHEBI:29103"/>
    </ligand>
</feature>
<comment type="function">
    <text evidence="18">Catalyzes the epimerization of the S- and R-forms of NAD(P)HX, a damaged form of NAD(P)H that is a result of enzymatic or heat-dependent hydration. This is a prerequisite for the S-specific NAD(P)H-hydrate dehydratase to allow the repair of both epimers of NAD(P)HX.</text>
</comment>
<dbReference type="PROSITE" id="PS01050">
    <property type="entry name" value="YJEF_C_2"/>
    <property type="match status" value="1"/>
</dbReference>
<feature type="domain" description="YjeF C-terminal" evidence="20">
    <location>
        <begin position="225"/>
        <end position="504"/>
    </location>
</feature>
<feature type="binding site" evidence="17">
    <location>
        <position position="444"/>
    </location>
    <ligand>
        <name>(6S)-NADPHX</name>
        <dbReference type="ChEBI" id="CHEBI:64076"/>
    </ligand>
</feature>
<comment type="catalytic activity">
    <reaction evidence="1 18 19">
        <text>(6R)-NADHX = (6S)-NADHX</text>
        <dbReference type="Rhea" id="RHEA:32215"/>
        <dbReference type="ChEBI" id="CHEBI:64074"/>
        <dbReference type="ChEBI" id="CHEBI:64075"/>
        <dbReference type="EC" id="5.1.99.6"/>
    </reaction>
</comment>
<protein>
    <recommendedName>
        <fullName evidence="19">Bifunctional NAD(P)H-hydrate repair enzyme</fullName>
    </recommendedName>
    <alternativeName>
        <fullName evidence="19">Nicotinamide nucleotide repair protein</fullName>
    </alternativeName>
    <domain>
        <recommendedName>
            <fullName evidence="19">ADP-dependent (S)-NAD(P)H-hydrate dehydratase</fullName>
            <ecNumber evidence="19">4.2.1.136</ecNumber>
        </recommendedName>
        <alternativeName>
            <fullName evidence="19">ADP-dependent NAD(P)HX dehydratase</fullName>
        </alternativeName>
    </domain>
    <domain>
        <recommendedName>
            <fullName evidence="19">NAD(P)H-hydrate epimerase</fullName>
            <ecNumber evidence="19">5.1.99.6</ecNumber>
        </recommendedName>
    </domain>
</protein>
<comment type="catalytic activity">
    <reaction evidence="16 17 19">
        <text>(6S)-NADPHX + ADP = AMP + phosphate + NADPH + H(+)</text>
        <dbReference type="Rhea" id="RHEA:32235"/>
        <dbReference type="ChEBI" id="CHEBI:15378"/>
        <dbReference type="ChEBI" id="CHEBI:43474"/>
        <dbReference type="ChEBI" id="CHEBI:57783"/>
        <dbReference type="ChEBI" id="CHEBI:64076"/>
        <dbReference type="ChEBI" id="CHEBI:456215"/>
        <dbReference type="ChEBI" id="CHEBI:456216"/>
        <dbReference type="EC" id="4.2.1.136"/>
    </reaction>
</comment>
<feature type="binding site" evidence="17">
    <location>
        <begin position="414"/>
        <end position="418"/>
    </location>
    <ligand>
        <name>AMP</name>
        <dbReference type="ChEBI" id="CHEBI:456215"/>
    </ligand>
</feature>
<comment type="caution">
    <text evidence="22">The sequence shown here is derived from an EMBL/GenBank/DDBJ whole genome shotgun (WGS) entry which is preliminary data.</text>
</comment>
<comment type="similarity">
    <text evidence="3 19">In the N-terminal section; belongs to the NnrE/AIBP family.</text>
</comment>
<organism evidence="22 23">
    <name type="scientific">Virgibacillus sediminis</name>
    <dbReference type="NCBI Taxonomy" id="202260"/>
    <lineage>
        <taxon>Bacteria</taxon>
        <taxon>Bacillati</taxon>
        <taxon>Bacillota</taxon>
        <taxon>Bacilli</taxon>
        <taxon>Bacillales</taxon>
        <taxon>Bacillaceae</taxon>
        <taxon>Virgibacillus</taxon>
    </lineage>
</organism>
<dbReference type="PROSITE" id="PS51385">
    <property type="entry name" value="YJEF_N"/>
    <property type="match status" value="1"/>
</dbReference>
<keyword evidence="12 17" id="KW-0456">Lyase</keyword>
<evidence type="ECO:0000256" key="9">
    <source>
        <dbReference type="ARBA" id="ARBA00022958"/>
    </source>
</evidence>
<keyword evidence="10 17" id="KW-0520">NAD</keyword>
<evidence type="ECO:0000256" key="15">
    <source>
        <dbReference type="ARBA" id="ARBA00048238"/>
    </source>
</evidence>
<dbReference type="PIRSF" id="PIRSF017184">
    <property type="entry name" value="Nnr"/>
    <property type="match status" value="1"/>
</dbReference>
<evidence type="ECO:0000256" key="18">
    <source>
        <dbReference type="HAMAP-Rule" id="MF_01966"/>
    </source>
</evidence>
<evidence type="ECO:0000256" key="10">
    <source>
        <dbReference type="ARBA" id="ARBA00023027"/>
    </source>
</evidence>
<reference evidence="23" key="1">
    <citation type="journal article" date="2019" name="Int. J. Syst. Evol. Microbiol.">
        <title>The Global Catalogue of Microorganisms (GCM) 10K type strain sequencing project: providing services to taxonomists for standard genome sequencing and annotation.</title>
        <authorList>
            <consortium name="The Broad Institute Genomics Platform"/>
            <consortium name="The Broad Institute Genome Sequencing Center for Infectious Disease"/>
            <person name="Wu L."/>
            <person name="Ma J."/>
        </authorList>
    </citation>
    <scope>NUCLEOTIDE SEQUENCE [LARGE SCALE GENOMIC DNA]</scope>
    <source>
        <strain evidence="23">KCTC 13193</strain>
    </source>
</reference>
<comment type="similarity">
    <text evidence="4 19">In the C-terminal section; belongs to the NnrD/CARKD family.</text>
</comment>
<evidence type="ECO:0000256" key="19">
    <source>
        <dbReference type="PIRNR" id="PIRNR017184"/>
    </source>
</evidence>
<sequence>MYIVTAKEMYDIDHYTMHVAGLDGRILMENAGRAISGKMKEMLDSSSRITVFAGAGNNGGDGFVIARTLHNMLYDVQVVQVVPDDKITGNAHYHKNLYLNYGGRLFSADDKQRMLARLAETDVIVDAMVGIGISGELREPLGEIADCISHSKAKVISVDLPSGLPADEGIAGFQAVQADLTYIVGAPKMTAFLENTANYYGDWEKLDIGFPAESFRKYANRQLWTAEQFQQTMPKREKYAHKGKHGKGLIIGGSANMPGAAAMAAKASLKTGTGLLTVGSSERVIQMIAPTCMEAMYLPLSDMDGYLVDDPSLSLSGYDAVAVGIGLGRSAQTAGLIHRVLHDSKGPLIIDADGLHHIKDQLESLSQREHPTILTPHPGEMSGLLNLPISEILKHPFQLSAEFAKEYEVYLILKGRHTIITAPDGRQAVTSTGNPGLAKGGSGDVLTGMVHAMVMQDQQIFQALCNACFVHGMAADLMVEYKRAHHDLTASDVIEGISMAYRTIS</sequence>
<comment type="cofactor">
    <cofactor evidence="17">
        <name>Mg(2+)</name>
        <dbReference type="ChEBI" id="CHEBI:18420"/>
    </cofactor>
</comment>
<dbReference type="Pfam" id="PF01256">
    <property type="entry name" value="Carb_kinase"/>
    <property type="match status" value="1"/>
</dbReference>
<keyword evidence="8 17" id="KW-0521">NADP</keyword>
<dbReference type="NCBIfam" id="TIGR00196">
    <property type="entry name" value="yjeF_cterm"/>
    <property type="match status" value="1"/>
</dbReference>
<dbReference type="Gene3D" id="3.40.1190.20">
    <property type="match status" value="1"/>
</dbReference>
<comment type="similarity">
    <text evidence="18">Belongs to the NnrE/AIBP family.</text>
</comment>
<comment type="cofactor">
    <cofactor evidence="18 19">
        <name>K(+)</name>
        <dbReference type="ChEBI" id="CHEBI:29103"/>
    </cofactor>
    <text evidence="18 19">Binds 1 potassium ion per subunit.</text>
</comment>
<keyword evidence="23" id="KW-1185">Reference proteome</keyword>
<evidence type="ECO:0000256" key="5">
    <source>
        <dbReference type="ARBA" id="ARBA00022723"/>
    </source>
</evidence>
<evidence type="ECO:0000256" key="8">
    <source>
        <dbReference type="ARBA" id="ARBA00022857"/>
    </source>
</evidence>
<dbReference type="EC" id="4.2.1.136" evidence="19"/>
<feature type="binding site" evidence="18">
    <location>
        <position position="58"/>
    </location>
    <ligand>
        <name>K(+)</name>
        <dbReference type="ChEBI" id="CHEBI:29103"/>
    </ligand>
</feature>
<evidence type="ECO:0000313" key="23">
    <source>
        <dbReference type="Proteomes" id="UP001595387"/>
    </source>
</evidence>
<evidence type="ECO:0000256" key="3">
    <source>
        <dbReference type="ARBA" id="ARBA00006001"/>
    </source>
</evidence>
<dbReference type="InterPro" id="IPR030677">
    <property type="entry name" value="Nnr"/>
</dbReference>
<proteinExistence type="inferred from homology"/>
<dbReference type="HAMAP" id="MF_01965">
    <property type="entry name" value="NADHX_dehydratase"/>
    <property type="match status" value="1"/>
</dbReference>
<evidence type="ECO:0000256" key="4">
    <source>
        <dbReference type="ARBA" id="ARBA00009524"/>
    </source>
</evidence>
<dbReference type="SUPFAM" id="SSF53613">
    <property type="entry name" value="Ribokinase-like"/>
    <property type="match status" value="1"/>
</dbReference>
<dbReference type="InterPro" id="IPR000631">
    <property type="entry name" value="CARKD"/>
</dbReference>
<dbReference type="PANTHER" id="PTHR12592:SF0">
    <property type="entry name" value="ATP-DEPENDENT (S)-NAD(P)H-HYDRATE DEHYDRATASE"/>
    <property type="match status" value="1"/>
</dbReference>
<dbReference type="PANTHER" id="PTHR12592">
    <property type="entry name" value="ATP-DEPENDENT (S)-NAD(P)H-HYDRATE DEHYDRATASE FAMILY MEMBER"/>
    <property type="match status" value="1"/>
</dbReference>
<dbReference type="InterPro" id="IPR036652">
    <property type="entry name" value="YjeF_N_dom_sf"/>
</dbReference>
<feature type="binding site" evidence="17">
    <location>
        <position position="326"/>
    </location>
    <ligand>
        <name>(6S)-NADPHX</name>
        <dbReference type="ChEBI" id="CHEBI:64076"/>
    </ligand>
</feature>
<dbReference type="CDD" id="cd01171">
    <property type="entry name" value="YXKO-related"/>
    <property type="match status" value="1"/>
</dbReference>
<comment type="subunit">
    <text evidence="17">Homotetramer.</text>
</comment>
<comment type="function">
    <text evidence="14 19">Bifunctional enzyme that catalyzes the epimerization of the S- and R-forms of NAD(P)HX and the dehydration of the S-form of NAD(P)HX at the expense of ADP, which is converted to AMP. This allows the repair of both epimers of NAD(P)HX, a damaged form of NAD(P)H that is a result of enzymatic or heat-dependent hydration.</text>
</comment>
<dbReference type="HAMAP" id="MF_01966">
    <property type="entry name" value="NADHX_epimerase"/>
    <property type="match status" value="1"/>
</dbReference>
<comment type="caution">
    <text evidence="18">Lacks conserved residue(s) required for the propagation of feature annotation.</text>
</comment>
<dbReference type="PROSITE" id="PS51383">
    <property type="entry name" value="YJEF_C_3"/>
    <property type="match status" value="1"/>
</dbReference>
<evidence type="ECO:0000256" key="17">
    <source>
        <dbReference type="HAMAP-Rule" id="MF_01965"/>
    </source>
</evidence>
<feature type="binding site" evidence="18">
    <location>
        <position position="162"/>
    </location>
    <ligand>
        <name>K(+)</name>
        <dbReference type="ChEBI" id="CHEBI:29103"/>
    </ligand>
</feature>
<feature type="binding site" evidence="18">
    <location>
        <position position="159"/>
    </location>
    <ligand>
        <name>(6S)-NADPHX</name>
        <dbReference type="ChEBI" id="CHEBI:64076"/>
    </ligand>
</feature>
<feature type="domain" description="YjeF N-terminal" evidence="21">
    <location>
        <begin position="9"/>
        <end position="216"/>
    </location>
</feature>
<evidence type="ECO:0000256" key="2">
    <source>
        <dbReference type="ARBA" id="ARBA00000909"/>
    </source>
</evidence>
<evidence type="ECO:0000256" key="1">
    <source>
        <dbReference type="ARBA" id="ARBA00000013"/>
    </source>
</evidence>
<feature type="binding site" evidence="17">
    <location>
        <position position="260"/>
    </location>
    <ligand>
        <name>(6S)-NADPHX</name>
        <dbReference type="ChEBI" id="CHEBI:64076"/>
    </ligand>
</feature>
<keyword evidence="11 18" id="KW-0413">Isomerase</keyword>
<dbReference type="Pfam" id="PF03853">
    <property type="entry name" value="YjeF_N"/>
    <property type="match status" value="1"/>
</dbReference>
<dbReference type="Gene3D" id="3.40.50.10260">
    <property type="entry name" value="YjeF N-terminal domain"/>
    <property type="match status" value="1"/>
</dbReference>
<comment type="function">
    <text evidence="17">Catalyzes the dehydration of the S-form of NAD(P)HX at the expense of ADP, which is converted to AMP. Together with NAD(P)HX epimerase, which catalyzes the epimerization of the S- and R-forms, the enzyme allows the repair of both epimers of NAD(P)HX, a damaged form of NAD(P)H that is a result of enzymatic or heat-dependent hydration.</text>
</comment>
<evidence type="ECO:0000259" key="21">
    <source>
        <dbReference type="PROSITE" id="PS51385"/>
    </source>
</evidence>
<dbReference type="InterPro" id="IPR004443">
    <property type="entry name" value="YjeF_N_dom"/>
</dbReference>
<dbReference type="SUPFAM" id="SSF64153">
    <property type="entry name" value="YjeF N-terminal domain-like"/>
    <property type="match status" value="1"/>
</dbReference>
<dbReference type="EC" id="5.1.99.6" evidence="19"/>
<evidence type="ECO:0000313" key="22">
    <source>
        <dbReference type="EMBL" id="MFC2947784.1"/>
    </source>
</evidence>
<evidence type="ECO:0000256" key="14">
    <source>
        <dbReference type="ARBA" id="ARBA00025153"/>
    </source>
</evidence>
<feature type="binding site" evidence="18">
    <location>
        <begin position="57"/>
        <end position="61"/>
    </location>
    <ligand>
        <name>(6S)-NADPHX</name>
        <dbReference type="ChEBI" id="CHEBI:64076"/>
    </ligand>
</feature>
<gene>
    <name evidence="17" type="primary">nnrD</name>
    <name evidence="18" type="synonym">nnrE</name>
    <name evidence="22" type="ORF">ACFODW_05450</name>
</gene>
<evidence type="ECO:0000256" key="7">
    <source>
        <dbReference type="ARBA" id="ARBA00022840"/>
    </source>
</evidence>
<dbReference type="InterPro" id="IPR017953">
    <property type="entry name" value="Carbohydrate_kinase_pred_CS"/>
</dbReference>
<dbReference type="EMBL" id="JBHRRZ010000010">
    <property type="protein sequence ID" value="MFC2947784.1"/>
    <property type="molecule type" value="Genomic_DNA"/>
</dbReference>
<accession>A0ABV7A432</accession>
<dbReference type="Proteomes" id="UP001595387">
    <property type="component" value="Unassembled WGS sequence"/>
</dbReference>
<dbReference type="RefSeq" id="WP_390304047.1">
    <property type="nucleotide sequence ID" value="NZ_JBHRRZ010000010.1"/>
</dbReference>
<feature type="binding site" evidence="17">
    <location>
        <position position="443"/>
    </location>
    <ligand>
        <name>AMP</name>
        <dbReference type="ChEBI" id="CHEBI:456215"/>
    </ligand>
</feature>